<feature type="region of interest" description="Disordered" evidence="10">
    <location>
        <begin position="90"/>
        <end position="171"/>
    </location>
</feature>
<keyword evidence="8" id="KW-0653">Protein transport</keyword>
<dbReference type="GO" id="GO:0005737">
    <property type="term" value="C:cytoplasm"/>
    <property type="evidence" value="ECO:0007669"/>
    <property type="project" value="UniProtKB-SubCell"/>
</dbReference>
<protein>
    <recommendedName>
        <fullName evidence="5">Probable RNA polymerase II nuclear localization protein SLC7A6OS</fullName>
    </recommendedName>
</protein>
<evidence type="ECO:0000313" key="12">
    <source>
        <dbReference type="EMBL" id="EPT00311.1"/>
    </source>
</evidence>
<dbReference type="STRING" id="743788.S8FFU6"/>
<proteinExistence type="inferred from homology"/>
<feature type="compositionally biased region" description="Pro residues" evidence="10">
    <location>
        <begin position="128"/>
        <end position="138"/>
    </location>
</feature>
<evidence type="ECO:0000256" key="4">
    <source>
        <dbReference type="ARBA" id="ARBA00010218"/>
    </source>
</evidence>
<feature type="region of interest" description="Disordered" evidence="10">
    <location>
        <begin position="262"/>
        <end position="344"/>
    </location>
</feature>
<dbReference type="GO" id="GO:0015031">
    <property type="term" value="P:protein transport"/>
    <property type="evidence" value="ECO:0007669"/>
    <property type="project" value="UniProtKB-KW"/>
</dbReference>
<dbReference type="InParanoid" id="S8FFU6"/>
<feature type="compositionally biased region" description="Low complexity" evidence="10">
    <location>
        <begin position="1"/>
        <end position="13"/>
    </location>
</feature>
<dbReference type="InterPro" id="IPR013883">
    <property type="entry name" value="TF_Iwr1_dom"/>
</dbReference>
<dbReference type="PANTHER" id="PTHR31196">
    <property type="entry name" value="RNA POLYMERASE II NUCLEAR LOCALIZATION PROTEIN SLC7A6OS-RELATED"/>
    <property type="match status" value="1"/>
</dbReference>
<evidence type="ECO:0000256" key="3">
    <source>
        <dbReference type="ARBA" id="ARBA00004496"/>
    </source>
</evidence>
<name>S8FFU6_FOMSC</name>
<feature type="compositionally biased region" description="Acidic residues" evidence="10">
    <location>
        <begin position="274"/>
        <end position="301"/>
    </location>
</feature>
<feature type="compositionally biased region" description="Basic and acidic residues" evidence="10">
    <location>
        <begin position="141"/>
        <end position="158"/>
    </location>
</feature>
<feature type="region of interest" description="Disordered" evidence="10">
    <location>
        <begin position="228"/>
        <end position="247"/>
    </location>
</feature>
<dbReference type="FunCoup" id="S8FFU6">
    <property type="interactions" value="182"/>
</dbReference>
<feature type="compositionally biased region" description="Acidic residues" evidence="10">
    <location>
        <begin position="335"/>
        <end position="344"/>
    </location>
</feature>
<evidence type="ECO:0000256" key="7">
    <source>
        <dbReference type="ARBA" id="ARBA00022490"/>
    </source>
</evidence>
<dbReference type="Proteomes" id="UP000015241">
    <property type="component" value="Unassembled WGS sequence"/>
</dbReference>
<evidence type="ECO:0000313" key="13">
    <source>
        <dbReference type="Proteomes" id="UP000015241"/>
    </source>
</evidence>
<feature type="compositionally biased region" description="Polar residues" evidence="10">
    <location>
        <begin position="109"/>
        <end position="118"/>
    </location>
</feature>
<comment type="subcellular location">
    <subcellularLocation>
        <location evidence="3">Cytoplasm</location>
    </subcellularLocation>
    <subcellularLocation>
        <location evidence="2">Nucleus</location>
    </subcellularLocation>
</comment>
<keyword evidence="6" id="KW-0813">Transport</keyword>
<dbReference type="OrthoDB" id="6255506at2759"/>
<comment type="function">
    <text evidence="1">Directs RNA polymerase II nuclear import.</text>
</comment>
<dbReference type="InterPro" id="IPR040218">
    <property type="entry name" value="SLC7A6OS"/>
</dbReference>
<gene>
    <name evidence="12" type="ORF">FOMPIDRAFT_1060482</name>
</gene>
<evidence type="ECO:0000256" key="8">
    <source>
        <dbReference type="ARBA" id="ARBA00022927"/>
    </source>
</evidence>
<dbReference type="HOGENOM" id="CLU_052837_0_0_1"/>
<feature type="domain" description="Transcription factor Iwr1" evidence="11">
    <location>
        <begin position="246"/>
        <end position="313"/>
    </location>
</feature>
<evidence type="ECO:0000256" key="1">
    <source>
        <dbReference type="ARBA" id="ARBA00003202"/>
    </source>
</evidence>
<feature type="compositionally biased region" description="Basic and acidic residues" evidence="10">
    <location>
        <begin position="97"/>
        <end position="108"/>
    </location>
</feature>
<dbReference type="GO" id="GO:0032502">
    <property type="term" value="P:developmental process"/>
    <property type="evidence" value="ECO:0007669"/>
    <property type="project" value="TreeGrafter"/>
</dbReference>
<evidence type="ECO:0000256" key="9">
    <source>
        <dbReference type="ARBA" id="ARBA00023242"/>
    </source>
</evidence>
<sequence length="344" mass="38580">MSEPETTQSTQTQKPAGGAETDAAQQERPYAILRIKRKRYEEPLDGLLVNQEVARPQGKRSRSGLNFFKFAETVEQGAWDDEQAKKDLENRLAALARESREEGERNSTRQEGLPTSKSAPAEMGQATPPTPSTAPPPAKRARPDETPRKYTILRREGPSTDPRIRRRMPAAPPRVWSMKELEAARAAKAQLALYDAVPSAGVAESGSVDSEVAKFLPLLQDYLKLEDPEALPTAERPAPTEKEDEGDYVYDIFYQRLTRDPSATLGNVGTLTDVPDELMLDDSDDDSDSEVYDTADEDSNAEDFYQNDYPDEESDHDSSEGSDMFHENSDHDEMMHDDDDHEWR</sequence>
<comment type="similarity">
    <text evidence="4">Belongs to the IWR1/SLC7A6OS family.</text>
</comment>
<dbReference type="eggNOG" id="ENOG502S794">
    <property type="taxonomic scope" value="Eukaryota"/>
</dbReference>
<dbReference type="PANTHER" id="PTHR31196:SF2">
    <property type="entry name" value="RNA POLYMERASE II NUCLEAR LOCALIZATION PROTEIN SLC7A6OS-RELATED"/>
    <property type="match status" value="1"/>
</dbReference>
<feature type="region of interest" description="Disordered" evidence="10">
    <location>
        <begin position="1"/>
        <end position="67"/>
    </location>
</feature>
<keyword evidence="9" id="KW-0539">Nucleus</keyword>
<accession>S8FFU6</accession>
<evidence type="ECO:0000256" key="5">
    <source>
        <dbReference type="ARBA" id="ARBA00017036"/>
    </source>
</evidence>
<organism evidence="12 13">
    <name type="scientific">Fomitopsis schrenkii</name>
    <name type="common">Brown rot fungus</name>
    <dbReference type="NCBI Taxonomy" id="2126942"/>
    <lineage>
        <taxon>Eukaryota</taxon>
        <taxon>Fungi</taxon>
        <taxon>Dikarya</taxon>
        <taxon>Basidiomycota</taxon>
        <taxon>Agaricomycotina</taxon>
        <taxon>Agaricomycetes</taxon>
        <taxon>Polyporales</taxon>
        <taxon>Fomitopsis</taxon>
    </lineage>
</organism>
<evidence type="ECO:0000256" key="6">
    <source>
        <dbReference type="ARBA" id="ARBA00022448"/>
    </source>
</evidence>
<evidence type="ECO:0000256" key="10">
    <source>
        <dbReference type="SAM" id="MobiDB-lite"/>
    </source>
</evidence>
<keyword evidence="7" id="KW-0963">Cytoplasm</keyword>
<evidence type="ECO:0000259" key="11">
    <source>
        <dbReference type="Pfam" id="PF08574"/>
    </source>
</evidence>
<keyword evidence="13" id="KW-1185">Reference proteome</keyword>
<dbReference type="AlphaFoldDB" id="S8FFU6"/>
<feature type="compositionally biased region" description="Basic and acidic residues" evidence="10">
    <location>
        <begin position="316"/>
        <end position="334"/>
    </location>
</feature>
<reference evidence="12 13" key="1">
    <citation type="journal article" date="2012" name="Science">
        <title>The Paleozoic origin of enzymatic lignin decomposition reconstructed from 31 fungal genomes.</title>
        <authorList>
            <person name="Floudas D."/>
            <person name="Binder M."/>
            <person name="Riley R."/>
            <person name="Barry K."/>
            <person name="Blanchette R.A."/>
            <person name="Henrissat B."/>
            <person name="Martinez A.T."/>
            <person name="Otillar R."/>
            <person name="Spatafora J.W."/>
            <person name="Yadav J.S."/>
            <person name="Aerts A."/>
            <person name="Benoit I."/>
            <person name="Boyd A."/>
            <person name="Carlson A."/>
            <person name="Copeland A."/>
            <person name="Coutinho P.M."/>
            <person name="de Vries R.P."/>
            <person name="Ferreira P."/>
            <person name="Findley K."/>
            <person name="Foster B."/>
            <person name="Gaskell J."/>
            <person name="Glotzer D."/>
            <person name="Gorecki P."/>
            <person name="Heitman J."/>
            <person name="Hesse C."/>
            <person name="Hori C."/>
            <person name="Igarashi K."/>
            <person name="Jurgens J.A."/>
            <person name="Kallen N."/>
            <person name="Kersten P."/>
            <person name="Kohler A."/>
            <person name="Kuees U."/>
            <person name="Kumar T.K.A."/>
            <person name="Kuo A."/>
            <person name="LaButti K."/>
            <person name="Larrondo L.F."/>
            <person name="Lindquist E."/>
            <person name="Ling A."/>
            <person name="Lombard V."/>
            <person name="Lucas S."/>
            <person name="Lundell T."/>
            <person name="Martin R."/>
            <person name="McLaughlin D.J."/>
            <person name="Morgenstern I."/>
            <person name="Morin E."/>
            <person name="Murat C."/>
            <person name="Nagy L.G."/>
            <person name="Nolan M."/>
            <person name="Ohm R.A."/>
            <person name="Patyshakuliyeva A."/>
            <person name="Rokas A."/>
            <person name="Ruiz-Duenas F.J."/>
            <person name="Sabat G."/>
            <person name="Salamov A."/>
            <person name="Samejima M."/>
            <person name="Schmutz J."/>
            <person name="Slot J.C."/>
            <person name="St John F."/>
            <person name="Stenlid J."/>
            <person name="Sun H."/>
            <person name="Sun S."/>
            <person name="Syed K."/>
            <person name="Tsang A."/>
            <person name="Wiebenga A."/>
            <person name="Young D."/>
            <person name="Pisabarro A."/>
            <person name="Eastwood D.C."/>
            <person name="Martin F."/>
            <person name="Cullen D."/>
            <person name="Grigoriev I.V."/>
            <person name="Hibbett D.S."/>
        </authorList>
    </citation>
    <scope>NUCLEOTIDE SEQUENCE</scope>
    <source>
        <strain evidence="13">FP-58527</strain>
    </source>
</reference>
<dbReference type="EMBL" id="KE504150">
    <property type="protein sequence ID" value="EPT00311.1"/>
    <property type="molecule type" value="Genomic_DNA"/>
</dbReference>
<evidence type="ECO:0000256" key="2">
    <source>
        <dbReference type="ARBA" id="ARBA00004123"/>
    </source>
</evidence>
<dbReference type="Pfam" id="PF08574">
    <property type="entry name" value="Iwr1"/>
    <property type="match status" value="1"/>
</dbReference>
<dbReference type="GO" id="GO:0005634">
    <property type="term" value="C:nucleus"/>
    <property type="evidence" value="ECO:0007669"/>
    <property type="project" value="UniProtKB-SubCell"/>
</dbReference>